<evidence type="ECO:0000313" key="2">
    <source>
        <dbReference type="EMBL" id="VAV85976.1"/>
    </source>
</evidence>
<proteinExistence type="predicted"/>
<feature type="non-terminal residue" evidence="2">
    <location>
        <position position="387"/>
    </location>
</feature>
<dbReference type="InterPro" id="IPR013517">
    <property type="entry name" value="FG-GAP"/>
</dbReference>
<evidence type="ECO:0000256" key="1">
    <source>
        <dbReference type="ARBA" id="ARBA00022729"/>
    </source>
</evidence>
<name>A0A3B0RAE1_9ZZZZ</name>
<dbReference type="PANTHER" id="PTHR16026">
    <property type="entry name" value="CARTILAGE ACIDIC PROTEIN 1"/>
    <property type="match status" value="1"/>
</dbReference>
<evidence type="ECO:0008006" key="3">
    <source>
        <dbReference type="Google" id="ProtNLM"/>
    </source>
</evidence>
<dbReference type="SUPFAM" id="SSF69318">
    <property type="entry name" value="Integrin alpha N-terminal domain"/>
    <property type="match status" value="1"/>
</dbReference>
<accession>A0A3B0RAE1</accession>
<keyword evidence="1" id="KW-0732">Signal</keyword>
<dbReference type="InterPro" id="IPR027039">
    <property type="entry name" value="Crtac1"/>
</dbReference>
<dbReference type="PANTHER" id="PTHR16026:SF0">
    <property type="entry name" value="CARTILAGE ACIDIC PROTEIN 1"/>
    <property type="match status" value="1"/>
</dbReference>
<dbReference type="InterPro" id="IPR028994">
    <property type="entry name" value="Integrin_alpha_N"/>
</dbReference>
<dbReference type="AlphaFoldDB" id="A0A3B0RAE1"/>
<dbReference type="Pfam" id="PF13517">
    <property type="entry name" value="FG-GAP_3"/>
    <property type="match status" value="2"/>
</dbReference>
<organism evidence="2">
    <name type="scientific">hydrothermal vent metagenome</name>
    <dbReference type="NCBI Taxonomy" id="652676"/>
    <lineage>
        <taxon>unclassified sequences</taxon>
        <taxon>metagenomes</taxon>
        <taxon>ecological metagenomes</taxon>
    </lineage>
</organism>
<dbReference type="EMBL" id="UOEB01000270">
    <property type="protein sequence ID" value="VAV85976.1"/>
    <property type="molecule type" value="Genomic_DNA"/>
</dbReference>
<sequence>MEIIDIIKQLKMFYILSIFFLLSSCNDNTLFELKNNTGIQFSNKLSPTPSLNILTYLYYYNGAGIASGDFNNDGLIDLYFTGNQVQDRLYLNKGDFKFEDITQKTNIDNSSGWTTGVTLVDINNDGLLDIYICKVGNYQNIKGQNLLYINQGVTKEGYPRFSENADVYNLDIVSFSTQASFFDYDLDGDLDMFLLNHSVFPNRTYGKGSNRYQIDSLSGDKLFKNEEGKFIDTSKESGIFQGKIGYGLGMSISDVNNDGYPDIYIGNDFFENDYLYINKKDGTFKEIISNNETKLGHTTHYSMGNDIADLNNDGFTDIISLDMLPDNIEMYKTSGSEFNNQIYNQYLKKGYQPQYMQNTLHLNLGNSSFSEIAYASGIAATDWSWAP</sequence>
<gene>
    <name evidence="2" type="ORF">MNBD_BACTEROID02-2003</name>
</gene>
<reference evidence="2" key="1">
    <citation type="submission" date="2018-06" db="EMBL/GenBank/DDBJ databases">
        <authorList>
            <person name="Zhirakovskaya E."/>
        </authorList>
    </citation>
    <scope>NUCLEOTIDE SEQUENCE</scope>
</reference>
<dbReference type="Gene3D" id="2.130.10.130">
    <property type="entry name" value="Integrin alpha, N-terminal"/>
    <property type="match status" value="2"/>
</dbReference>
<protein>
    <recommendedName>
        <fullName evidence="3">VCBS repeat-containing protein</fullName>
    </recommendedName>
</protein>